<dbReference type="Proteomes" id="UP001642409">
    <property type="component" value="Unassembled WGS sequence"/>
</dbReference>
<organism evidence="1">
    <name type="scientific">Hexamita inflata</name>
    <dbReference type="NCBI Taxonomy" id="28002"/>
    <lineage>
        <taxon>Eukaryota</taxon>
        <taxon>Metamonada</taxon>
        <taxon>Diplomonadida</taxon>
        <taxon>Hexamitidae</taxon>
        <taxon>Hexamitinae</taxon>
        <taxon>Hexamita</taxon>
    </lineage>
</organism>
<evidence type="ECO:0000313" key="3">
    <source>
        <dbReference type="Proteomes" id="UP001642409"/>
    </source>
</evidence>
<name>A0AA86QCF1_9EUKA</name>
<evidence type="ECO:0000313" key="2">
    <source>
        <dbReference type="EMBL" id="CAL5979117.1"/>
    </source>
</evidence>
<dbReference type="AlphaFoldDB" id="A0AA86QCF1"/>
<dbReference type="EMBL" id="CAXDID020000010">
    <property type="protein sequence ID" value="CAL5979117.1"/>
    <property type="molecule type" value="Genomic_DNA"/>
</dbReference>
<protein>
    <submittedName>
        <fullName evidence="1">Papain-like cysteine peptidase superfamily</fullName>
    </submittedName>
    <submittedName>
        <fullName evidence="2">Papain-like_cysteine peptidase superfamily</fullName>
    </submittedName>
</protein>
<proteinExistence type="predicted"/>
<reference evidence="2 3" key="2">
    <citation type="submission" date="2024-07" db="EMBL/GenBank/DDBJ databases">
        <authorList>
            <person name="Akdeniz Z."/>
        </authorList>
    </citation>
    <scope>NUCLEOTIDE SEQUENCE [LARGE SCALE GENOMIC DNA]</scope>
</reference>
<dbReference type="InterPro" id="IPR038765">
    <property type="entry name" value="Papain-like_cys_pep_sf"/>
</dbReference>
<dbReference type="EMBL" id="CATOUU010000865">
    <property type="protein sequence ID" value="CAI9955433.1"/>
    <property type="molecule type" value="Genomic_DNA"/>
</dbReference>
<comment type="caution">
    <text evidence="1">The sequence shown here is derived from an EMBL/GenBank/DDBJ whole genome shotgun (WGS) entry which is preliminary data.</text>
</comment>
<sequence>MDQHCVATELFASINMLSYLRCIYAYDEERVQYSHQYHPNCFIQGIGCERNNKNSLSFEHLEALYGTVPVKFCGDGITWDEAGKNFVK</sequence>
<gene>
    <name evidence="1" type="ORF">HINF_LOCUS43078</name>
    <name evidence="2" type="ORF">HINF_LOCUS5264</name>
</gene>
<accession>A0AA86QCF1</accession>
<reference evidence="1" key="1">
    <citation type="submission" date="2023-06" db="EMBL/GenBank/DDBJ databases">
        <authorList>
            <person name="Kurt Z."/>
        </authorList>
    </citation>
    <scope>NUCLEOTIDE SEQUENCE</scope>
</reference>
<keyword evidence="3" id="KW-1185">Reference proteome</keyword>
<dbReference type="SUPFAM" id="SSF54001">
    <property type="entry name" value="Cysteine proteinases"/>
    <property type="match status" value="1"/>
</dbReference>
<evidence type="ECO:0000313" key="1">
    <source>
        <dbReference type="EMBL" id="CAI9955433.1"/>
    </source>
</evidence>